<evidence type="ECO:0000313" key="3">
    <source>
        <dbReference type="EMBL" id="OTN93444.1"/>
    </source>
</evidence>
<dbReference type="Gene3D" id="3.30.360.10">
    <property type="entry name" value="Dihydrodipicolinate Reductase, domain 2"/>
    <property type="match status" value="1"/>
</dbReference>
<dbReference type="Gene3D" id="3.40.50.720">
    <property type="entry name" value="NAD(P)-binding Rossmann-like Domain"/>
    <property type="match status" value="1"/>
</dbReference>
<dbReference type="InterPro" id="IPR000683">
    <property type="entry name" value="Gfo/Idh/MocA-like_OxRdtase_N"/>
</dbReference>
<dbReference type="Pfam" id="PF01408">
    <property type="entry name" value="GFO_IDH_MocA"/>
    <property type="match status" value="1"/>
</dbReference>
<dbReference type="AlphaFoldDB" id="A0A242BD71"/>
<evidence type="ECO:0000259" key="2">
    <source>
        <dbReference type="Pfam" id="PF21378"/>
    </source>
</evidence>
<dbReference type="PANTHER" id="PTHR43708:SF4">
    <property type="entry name" value="OXIDOREDUCTASE YCEM-RELATED"/>
    <property type="match status" value="1"/>
</dbReference>
<dbReference type="InterPro" id="IPR048477">
    <property type="entry name" value="YceM-like_C"/>
</dbReference>
<dbReference type="RefSeq" id="WP_086310503.1">
    <property type="nucleotide sequence ID" value="NZ_NGKW01000004.1"/>
</dbReference>
<dbReference type="Proteomes" id="UP000194885">
    <property type="component" value="Unassembled WGS sequence"/>
</dbReference>
<evidence type="ECO:0000313" key="4">
    <source>
        <dbReference type="Proteomes" id="UP000194885"/>
    </source>
</evidence>
<organism evidence="3 4">
    <name type="scientific">Enterococcus faecium</name>
    <name type="common">Streptococcus faecium</name>
    <dbReference type="NCBI Taxonomy" id="1352"/>
    <lineage>
        <taxon>Bacteria</taxon>
        <taxon>Bacillati</taxon>
        <taxon>Bacillota</taxon>
        <taxon>Bacilli</taxon>
        <taxon>Lactobacillales</taxon>
        <taxon>Enterococcaceae</taxon>
        <taxon>Enterococcus</taxon>
    </lineage>
</organism>
<evidence type="ECO:0000259" key="1">
    <source>
        <dbReference type="Pfam" id="PF01408"/>
    </source>
</evidence>
<comment type="caution">
    <text evidence="3">The sequence shown here is derived from an EMBL/GenBank/DDBJ whole genome shotgun (WGS) entry which is preliminary data.</text>
</comment>
<dbReference type="Pfam" id="PF21378">
    <property type="entry name" value="YceM-like_C"/>
    <property type="match status" value="1"/>
</dbReference>
<dbReference type="InterPro" id="IPR051317">
    <property type="entry name" value="Gfo/Idh/MocA_oxidoreduct"/>
</dbReference>
<gene>
    <name evidence="3" type="ORF">A5810_002310</name>
</gene>
<proteinExistence type="predicted"/>
<dbReference type="SUPFAM" id="SSF51735">
    <property type="entry name" value="NAD(P)-binding Rossmann-fold domains"/>
    <property type="match status" value="1"/>
</dbReference>
<dbReference type="SUPFAM" id="SSF55347">
    <property type="entry name" value="Glyceraldehyde-3-phosphate dehydrogenase-like, C-terminal domain"/>
    <property type="match status" value="1"/>
</dbReference>
<dbReference type="GO" id="GO:0000166">
    <property type="term" value="F:nucleotide binding"/>
    <property type="evidence" value="ECO:0007669"/>
    <property type="project" value="InterPro"/>
</dbReference>
<dbReference type="EMBL" id="NGKW01000004">
    <property type="protein sequence ID" value="OTN93444.1"/>
    <property type="molecule type" value="Genomic_DNA"/>
</dbReference>
<feature type="domain" description="Gfo/Idh/MocA-like oxidoreductase N-terminal" evidence="1">
    <location>
        <begin position="1"/>
        <end position="120"/>
    </location>
</feature>
<feature type="domain" description="YceM-like C-terminal" evidence="2">
    <location>
        <begin position="129"/>
        <end position="238"/>
    </location>
</feature>
<sequence length="306" mass="35619">MKIGVIGVGNIAEKAYLPTYAKKQGTVDFYFATRNKETKERIQKEYGFQHLYETIDELLEEKIEACMIHAATKVHYELAKRCLENGIHVYIDKPLSVHLNEVRELQELADKNQLILMVGFNRRFAPMVEELKRIPEKRLIQLQKNRIAAKETTEFVLYDLFLHLIDTAVYLLDEPILSTKYQIRETKEYLEYAILQLETQNQTAILTMDLASGANTEKYQVTSKNGTYEVSDLTQLVIQDADGKKVKEFGDWTNTLVKRGFEPMVEAFLSQVRSGKREAELLKQQEVVRSHELCEEVLKEHYRHQL</sequence>
<reference evidence="3 4" key="1">
    <citation type="submission" date="2017-05" db="EMBL/GenBank/DDBJ databases">
        <title>The Genome Sequence of Enterococcus faecium 7H8_DIV0219.</title>
        <authorList>
            <consortium name="The Broad Institute Genomics Platform"/>
            <consortium name="The Broad Institute Genomic Center for Infectious Diseases"/>
            <person name="Earl A."/>
            <person name="Manson A."/>
            <person name="Schwartman J."/>
            <person name="Gilmore M."/>
            <person name="Abouelleil A."/>
            <person name="Cao P."/>
            <person name="Chapman S."/>
            <person name="Cusick C."/>
            <person name="Shea T."/>
            <person name="Young S."/>
            <person name="Neafsey D."/>
            <person name="Nusbaum C."/>
            <person name="Birren B."/>
        </authorList>
    </citation>
    <scope>NUCLEOTIDE SEQUENCE [LARGE SCALE GENOMIC DNA]</scope>
    <source>
        <strain evidence="3 4">7H8_DIV0219</strain>
    </source>
</reference>
<accession>A0A242BD71</accession>
<name>A0A242BD71_ENTFC</name>
<dbReference type="PANTHER" id="PTHR43708">
    <property type="entry name" value="CONSERVED EXPRESSED OXIDOREDUCTASE (EUROFUNG)"/>
    <property type="match status" value="1"/>
</dbReference>
<dbReference type="InterPro" id="IPR036291">
    <property type="entry name" value="NAD(P)-bd_dom_sf"/>
</dbReference>
<protein>
    <submittedName>
        <fullName evidence="3">Virulence factor</fullName>
    </submittedName>
</protein>